<sequence length="91" mass="10439">MRRACFFLSRRHNALAAPCLEPSCWSFRNRVSCPGVPVHRCYPRRSISSCLQLNRRSCNWQGLGPVHPPDLQSQFVRLFCTVYQVPACKSS</sequence>
<organism evidence="1">
    <name type="scientific">Arundo donax</name>
    <name type="common">Giant reed</name>
    <name type="synonym">Donax arundinaceus</name>
    <dbReference type="NCBI Taxonomy" id="35708"/>
    <lineage>
        <taxon>Eukaryota</taxon>
        <taxon>Viridiplantae</taxon>
        <taxon>Streptophyta</taxon>
        <taxon>Embryophyta</taxon>
        <taxon>Tracheophyta</taxon>
        <taxon>Spermatophyta</taxon>
        <taxon>Magnoliopsida</taxon>
        <taxon>Liliopsida</taxon>
        <taxon>Poales</taxon>
        <taxon>Poaceae</taxon>
        <taxon>PACMAD clade</taxon>
        <taxon>Arundinoideae</taxon>
        <taxon>Arundineae</taxon>
        <taxon>Arundo</taxon>
    </lineage>
</organism>
<protein>
    <submittedName>
        <fullName evidence="1">Uncharacterized protein</fullName>
    </submittedName>
</protein>
<accession>A0A0A9HTW3</accession>
<dbReference type="AlphaFoldDB" id="A0A0A9HTW3"/>
<name>A0A0A9HTW3_ARUDO</name>
<reference evidence="1" key="2">
    <citation type="journal article" date="2015" name="Data Brief">
        <title>Shoot transcriptome of the giant reed, Arundo donax.</title>
        <authorList>
            <person name="Barrero R.A."/>
            <person name="Guerrero F.D."/>
            <person name="Moolhuijzen P."/>
            <person name="Goolsby J.A."/>
            <person name="Tidwell J."/>
            <person name="Bellgard S.E."/>
            <person name="Bellgard M.I."/>
        </authorList>
    </citation>
    <scope>NUCLEOTIDE SEQUENCE</scope>
    <source>
        <tissue evidence="1">Shoot tissue taken approximately 20 cm above the soil surface</tissue>
    </source>
</reference>
<evidence type="ECO:0000313" key="1">
    <source>
        <dbReference type="EMBL" id="JAE38341.1"/>
    </source>
</evidence>
<reference evidence="1" key="1">
    <citation type="submission" date="2014-09" db="EMBL/GenBank/DDBJ databases">
        <authorList>
            <person name="Magalhaes I.L.F."/>
            <person name="Oliveira U."/>
            <person name="Santos F.R."/>
            <person name="Vidigal T.H.D.A."/>
            <person name="Brescovit A.D."/>
            <person name="Santos A.J."/>
        </authorList>
    </citation>
    <scope>NUCLEOTIDE SEQUENCE</scope>
    <source>
        <tissue evidence="1">Shoot tissue taken approximately 20 cm above the soil surface</tissue>
    </source>
</reference>
<proteinExistence type="predicted"/>
<dbReference type="EMBL" id="GBRH01159555">
    <property type="protein sequence ID" value="JAE38341.1"/>
    <property type="molecule type" value="Transcribed_RNA"/>
</dbReference>